<dbReference type="OrthoDB" id="498204at2759"/>
<dbReference type="AlphaFoldDB" id="A0A8T2RCF2"/>
<organism evidence="10 11">
    <name type="scientific">Ceratopteris richardii</name>
    <name type="common">Triangle waterfern</name>
    <dbReference type="NCBI Taxonomy" id="49495"/>
    <lineage>
        <taxon>Eukaryota</taxon>
        <taxon>Viridiplantae</taxon>
        <taxon>Streptophyta</taxon>
        <taxon>Embryophyta</taxon>
        <taxon>Tracheophyta</taxon>
        <taxon>Polypodiopsida</taxon>
        <taxon>Polypodiidae</taxon>
        <taxon>Polypodiales</taxon>
        <taxon>Pteridineae</taxon>
        <taxon>Pteridaceae</taxon>
        <taxon>Parkerioideae</taxon>
        <taxon>Ceratopteris</taxon>
    </lineage>
</organism>
<evidence type="ECO:0000256" key="8">
    <source>
        <dbReference type="ARBA" id="ARBA00041137"/>
    </source>
</evidence>
<evidence type="ECO:0000256" key="1">
    <source>
        <dbReference type="ARBA" id="ARBA00001974"/>
    </source>
</evidence>
<dbReference type="Gene3D" id="3.30.9.10">
    <property type="entry name" value="D-Amino Acid Oxidase, subunit A, domain 2"/>
    <property type="match status" value="1"/>
</dbReference>
<evidence type="ECO:0000256" key="5">
    <source>
        <dbReference type="ARBA" id="ARBA00036066"/>
    </source>
</evidence>
<protein>
    <recommendedName>
        <fullName evidence="8">L-2-hydroxyglutarate dehydrogenase, mitochondrial</fullName>
        <ecNumber evidence="7">1.1.99.2</ecNumber>
    </recommendedName>
</protein>
<name>A0A8T2RCF2_CERRI</name>
<comment type="similarity">
    <text evidence="6">Belongs to the L2HGDH family.</text>
</comment>
<dbReference type="NCBIfam" id="NF008726">
    <property type="entry name" value="PRK11728.1"/>
    <property type="match status" value="1"/>
</dbReference>
<reference evidence="10" key="1">
    <citation type="submission" date="2021-08" db="EMBL/GenBank/DDBJ databases">
        <title>WGS assembly of Ceratopteris richardii.</title>
        <authorList>
            <person name="Marchant D.B."/>
            <person name="Chen G."/>
            <person name="Jenkins J."/>
            <person name="Shu S."/>
            <person name="Leebens-Mack J."/>
            <person name="Grimwood J."/>
            <person name="Schmutz J."/>
            <person name="Soltis P."/>
            <person name="Soltis D."/>
            <person name="Chen Z.-H."/>
        </authorList>
    </citation>
    <scope>NUCLEOTIDE SEQUENCE</scope>
    <source>
        <strain evidence="10">Whitten #5841</strain>
        <tissue evidence="10">Leaf</tissue>
    </source>
</reference>
<keyword evidence="11" id="KW-1185">Reference proteome</keyword>
<dbReference type="InterPro" id="IPR036188">
    <property type="entry name" value="FAD/NAD-bd_sf"/>
</dbReference>
<evidence type="ECO:0000313" key="11">
    <source>
        <dbReference type="Proteomes" id="UP000825935"/>
    </source>
</evidence>
<keyword evidence="3" id="KW-0274">FAD</keyword>
<dbReference type="InterPro" id="IPR006076">
    <property type="entry name" value="FAD-dep_OxRdtase"/>
</dbReference>
<dbReference type="EC" id="1.1.99.2" evidence="7"/>
<accession>A0A8T2RCF2</accession>
<evidence type="ECO:0000259" key="9">
    <source>
        <dbReference type="Pfam" id="PF01266"/>
    </source>
</evidence>
<evidence type="ECO:0000256" key="3">
    <source>
        <dbReference type="ARBA" id="ARBA00022827"/>
    </source>
</evidence>
<evidence type="ECO:0000256" key="2">
    <source>
        <dbReference type="ARBA" id="ARBA00022630"/>
    </source>
</evidence>
<dbReference type="PANTHER" id="PTHR43104">
    <property type="entry name" value="L-2-HYDROXYGLUTARATE DEHYDROGENASE, MITOCHONDRIAL"/>
    <property type="match status" value="1"/>
</dbReference>
<keyword evidence="4" id="KW-0560">Oxidoreductase</keyword>
<evidence type="ECO:0000256" key="7">
    <source>
        <dbReference type="ARBA" id="ARBA00038878"/>
    </source>
</evidence>
<evidence type="ECO:0000256" key="6">
    <source>
        <dbReference type="ARBA" id="ARBA00037941"/>
    </source>
</evidence>
<dbReference type="SUPFAM" id="SSF51905">
    <property type="entry name" value="FAD/NAD(P)-binding domain"/>
    <property type="match status" value="1"/>
</dbReference>
<feature type="domain" description="FAD dependent oxidoreductase" evidence="9">
    <location>
        <begin position="54"/>
        <end position="446"/>
    </location>
</feature>
<comment type="cofactor">
    <cofactor evidence="1">
        <name>FAD</name>
        <dbReference type="ChEBI" id="CHEBI:57692"/>
    </cofactor>
</comment>
<gene>
    <name evidence="10" type="ORF">KP509_28G055400</name>
</gene>
<dbReference type="GO" id="GO:0047545">
    <property type="term" value="F:(S)-2-hydroxyglutarate dehydrogenase activity"/>
    <property type="evidence" value="ECO:0007669"/>
    <property type="project" value="UniProtKB-EC"/>
</dbReference>
<dbReference type="Pfam" id="PF01266">
    <property type="entry name" value="DAO"/>
    <property type="match status" value="1"/>
</dbReference>
<dbReference type="PANTHER" id="PTHR43104:SF2">
    <property type="entry name" value="L-2-HYDROXYGLUTARATE DEHYDROGENASE, MITOCHONDRIAL"/>
    <property type="match status" value="1"/>
</dbReference>
<dbReference type="Gene3D" id="3.50.50.60">
    <property type="entry name" value="FAD/NAD(P)-binding domain"/>
    <property type="match status" value="1"/>
</dbReference>
<evidence type="ECO:0000313" key="10">
    <source>
        <dbReference type="EMBL" id="KAH7294079.1"/>
    </source>
</evidence>
<evidence type="ECO:0000256" key="4">
    <source>
        <dbReference type="ARBA" id="ARBA00023002"/>
    </source>
</evidence>
<keyword evidence="2" id="KW-0285">Flavoprotein</keyword>
<comment type="catalytic activity">
    <reaction evidence="5">
        <text>(S)-2-hydroxyglutarate + A = 2-oxoglutarate + AH2</text>
        <dbReference type="Rhea" id="RHEA:21252"/>
        <dbReference type="ChEBI" id="CHEBI:13193"/>
        <dbReference type="ChEBI" id="CHEBI:16782"/>
        <dbReference type="ChEBI" id="CHEBI:16810"/>
        <dbReference type="ChEBI" id="CHEBI:17499"/>
        <dbReference type="EC" id="1.1.99.2"/>
    </reaction>
</comment>
<dbReference type="Proteomes" id="UP000825935">
    <property type="component" value="Chromosome 28"/>
</dbReference>
<dbReference type="OMA" id="ADLMYKY"/>
<comment type="caution">
    <text evidence="10">The sequence shown here is derived from an EMBL/GenBank/DDBJ whole genome shotgun (WGS) entry which is preliminary data.</text>
</comment>
<dbReference type="EMBL" id="CM035433">
    <property type="protein sequence ID" value="KAH7294079.1"/>
    <property type="molecule type" value="Genomic_DNA"/>
</dbReference>
<proteinExistence type="inferred from homology"/>
<sequence>MVANRVVKRIISGHFHASLTPLKNGKLGGTRLMSAPAGKRAAGVVDGTNDEKFDVAIIGGGIVGLATAREIVNRFSNARVIVVEKEKNLVPHQTSHNSGVIHAGIYYEPGSDMAYLCVEGARRLYEYCEKKGLPCKRVGKLIVATREEELTVLQYYYERAKANKVQGLEILRPDQIRDLEPNIQALQALHSPNTGITDYAQVGLSYSKDFLASGRGKIHSGFEVIAIEGDEKRGIEIYGKGSKMVKSRWLITCAGLQSDYVGYMAGGKKGPTVLPFRGTYHELKPEVRNIITRNIYPVPDPKFPMVGVHLTPRVDGSVLIGPNAALSLAKEGYRFRDFNLKDSLKFASNKGLWKLVLRNPGIVLQEVWRDINTKAFVREAQRYCPTLKLDDTAYGWSGVHAVAIDDDGKIIGDFLFEVGKAGLVLNVRNAPSPACTASLAIATAIVDQAVNTFDWKNWRHSTVV</sequence>